<organism evidence="3 4">
    <name type="scientific">Ceriporiopsis subvermispora (strain B)</name>
    <name type="common">White-rot fungus</name>
    <name type="synonym">Gelatoporia subvermispora</name>
    <dbReference type="NCBI Taxonomy" id="914234"/>
    <lineage>
        <taxon>Eukaryota</taxon>
        <taxon>Fungi</taxon>
        <taxon>Dikarya</taxon>
        <taxon>Basidiomycota</taxon>
        <taxon>Agaricomycotina</taxon>
        <taxon>Agaricomycetes</taxon>
        <taxon>Polyporales</taxon>
        <taxon>Gelatoporiaceae</taxon>
        <taxon>Gelatoporia</taxon>
    </lineage>
</organism>
<evidence type="ECO:0000313" key="3">
    <source>
        <dbReference type="EMBL" id="EMD36524.1"/>
    </source>
</evidence>
<keyword evidence="4" id="KW-1185">Reference proteome</keyword>
<sequence length="803" mass="89605">MLSRVANTTLEDCQTPSASQKGRAGRPRSLLLDDLTYLVQAAKPGHYARYGCVGCKYEFSGRATGRVLKHATRCLKLSPQLRSHACKASSDSSPGACVETIKAKVNPAHNTSAVAVHSTSDNTVAIAKNTESQDWHAYFADAGKSTLKAALDLAILKFFSCNGIAPNAADSSEWKDIWRIVGRYEPVSRSTMQDVQIPQEAEHVRLKQTKYLMTKQNLTISFDGGGTRRRESFYSCHVTTPKRESYLIEAFPGNGYAHTAEWISKHVLEVIKSIGRTRFAGICSDSTGNTKKCRQRVCNAVPTIINFPDPVHHTALAIKDICQLEYFSPVVKITRRVIKHHSHSDKATHQLDKARPKFNITHGLQTIGKTRFATIIHAAVALCNCLLALRYVQAEHGLSIEDCSPQLFMAGKSASLNFERDLNQLISIGLPFAKAIMCLESSHSTAADVYIFWCAIAACLKRVLSDNESGIPSSVKGQIRGIFNARWREIFEEGPNRAHLSAFFLHPGYTGAAIFKEPNAVAFNIKVPARKDKHTGQEIKHRRVYQQVGECLTTMLAAEVEHGKNIKLNVPSTARKLLKDRFQHQFRAYATGHYPFSTPLRDDQTALEWWKELENVPQAEVLAALAIKLFSIMPNSMPEERTVSNFTWTNSALRNRQHLSTIVSHTQIRQFYRSKARLQTMSIPTVRFYEMDSLLRDMTTAIGPKDAEKAVKFCALDQDDSEDDVDARPGESWLDDLTESLTTDAATEFAMEHDVELGQEELISLLASDHAIEMVAQRESQHQEPVLEEGTNEGVSWVFDADI</sequence>
<proteinExistence type="predicted"/>
<feature type="region of interest" description="Disordered" evidence="1">
    <location>
        <begin position="1"/>
        <end position="26"/>
    </location>
</feature>
<feature type="domain" description="DUF659" evidence="2">
    <location>
        <begin position="205"/>
        <end position="336"/>
    </location>
</feature>
<name>M2PJX1_CERS8</name>
<accession>M2PJX1</accession>
<dbReference type="AlphaFoldDB" id="M2PJX1"/>
<reference evidence="3 4" key="1">
    <citation type="journal article" date="2012" name="Proc. Natl. Acad. Sci. U.S.A.">
        <title>Comparative genomics of Ceriporiopsis subvermispora and Phanerochaete chrysosporium provide insight into selective ligninolysis.</title>
        <authorList>
            <person name="Fernandez-Fueyo E."/>
            <person name="Ruiz-Duenas F.J."/>
            <person name="Ferreira P."/>
            <person name="Floudas D."/>
            <person name="Hibbett D.S."/>
            <person name="Canessa P."/>
            <person name="Larrondo L.F."/>
            <person name="James T.Y."/>
            <person name="Seelenfreund D."/>
            <person name="Lobos S."/>
            <person name="Polanco R."/>
            <person name="Tello M."/>
            <person name="Honda Y."/>
            <person name="Watanabe T."/>
            <person name="Watanabe T."/>
            <person name="Ryu J.S."/>
            <person name="Kubicek C.P."/>
            <person name="Schmoll M."/>
            <person name="Gaskell J."/>
            <person name="Hammel K.E."/>
            <person name="St John F.J."/>
            <person name="Vanden Wymelenberg A."/>
            <person name="Sabat G."/>
            <person name="Splinter BonDurant S."/>
            <person name="Syed K."/>
            <person name="Yadav J.S."/>
            <person name="Doddapaneni H."/>
            <person name="Subramanian V."/>
            <person name="Lavin J.L."/>
            <person name="Oguiza J.A."/>
            <person name="Perez G."/>
            <person name="Pisabarro A.G."/>
            <person name="Ramirez L."/>
            <person name="Santoyo F."/>
            <person name="Master E."/>
            <person name="Coutinho P.M."/>
            <person name="Henrissat B."/>
            <person name="Lombard V."/>
            <person name="Magnuson J.K."/>
            <person name="Kuees U."/>
            <person name="Hori C."/>
            <person name="Igarashi K."/>
            <person name="Samejima M."/>
            <person name="Held B.W."/>
            <person name="Barry K.W."/>
            <person name="LaButti K.M."/>
            <person name="Lapidus A."/>
            <person name="Lindquist E.A."/>
            <person name="Lucas S.M."/>
            <person name="Riley R."/>
            <person name="Salamov A.A."/>
            <person name="Hoffmeister D."/>
            <person name="Schwenk D."/>
            <person name="Hadar Y."/>
            <person name="Yarden O."/>
            <person name="de Vries R.P."/>
            <person name="Wiebenga A."/>
            <person name="Stenlid J."/>
            <person name="Eastwood D."/>
            <person name="Grigoriev I.V."/>
            <person name="Berka R.M."/>
            <person name="Blanchette R.A."/>
            <person name="Kersten P."/>
            <person name="Martinez A.T."/>
            <person name="Vicuna R."/>
            <person name="Cullen D."/>
        </authorList>
    </citation>
    <scope>NUCLEOTIDE SEQUENCE [LARGE SCALE GENOMIC DNA]</scope>
    <source>
        <strain evidence="3 4">B</strain>
    </source>
</reference>
<evidence type="ECO:0000259" key="2">
    <source>
        <dbReference type="Pfam" id="PF04937"/>
    </source>
</evidence>
<dbReference type="STRING" id="914234.M2PJX1"/>
<dbReference type="SUPFAM" id="SSF53098">
    <property type="entry name" value="Ribonuclease H-like"/>
    <property type="match status" value="1"/>
</dbReference>
<dbReference type="InterPro" id="IPR012337">
    <property type="entry name" value="RNaseH-like_sf"/>
</dbReference>
<dbReference type="HOGENOM" id="CLU_008059_1_0_1"/>
<evidence type="ECO:0000256" key="1">
    <source>
        <dbReference type="SAM" id="MobiDB-lite"/>
    </source>
</evidence>
<dbReference type="Pfam" id="PF04937">
    <property type="entry name" value="DUF659"/>
    <property type="match status" value="1"/>
</dbReference>
<dbReference type="OrthoDB" id="2801221at2759"/>
<dbReference type="InterPro" id="IPR007021">
    <property type="entry name" value="DUF659"/>
</dbReference>
<dbReference type="EMBL" id="KB445798">
    <property type="protein sequence ID" value="EMD36524.1"/>
    <property type="molecule type" value="Genomic_DNA"/>
</dbReference>
<protein>
    <recommendedName>
        <fullName evidence="2">DUF659 domain-containing protein</fullName>
    </recommendedName>
</protein>
<evidence type="ECO:0000313" key="4">
    <source>
        <dbReference type="Proteomes" id="UP000016930"/>
    </source>
</evidence>
<gene>
    <name evidence="3" type="ORF">CERSUDRAFT_95819</name>
</gene>
<feature type="compositionally biased region" description="Polar residues" evidence="1">
    <location>
        <begin position="1"/>
        <end position="20"/>
    </location>
</feature>
<dbReference type="Proteomes" id="UP000016930">
    <property type="component" value="Unassembled WGS sequence"/>
</dbReference>